<dbReference type="AlphaFoldDB" id="A0A168M6E6"/>
<proteinExistence type="predicted"/>
<dbReference type="Proteomes" id="UP000059113">
    <property type="component" value="Plasmid"/>
</dbReference>
<dbReference type="EMBL" id="CP015441">
    <property type="protein sequence ID" value="ANC50766.1"/>
    <property type="molecule type" value="Genomic_DNA"/>
</dbReference>
<evidence type="ECO:0000313" key="1">
    <source>
        <dbReference type="EMBL" id="ANC50766.1"/>
    </source>
</evidence>
<keyword evidence="1" id="KW-0614">Plasmid</keyword>
<geneLocation type="plasmid" evidence="2"/>
<evidence type="ECO:0000313" key="2">
    <source>
        <dbReference type="Proteomes" id="UP000059113"/>
    </source>
</evidence>
<name>A0A168M6E6_9SPHN</name>
<dbReference type="KEGG" id="ery:CP97_15075"/>
<organism evidence="1 2">
    <name type="scientific">Aurantiacibacter atlanticus</name>
    <dbReference type="NCBI Taxonomy" id="1648404"/>
    <lineage>
        <taxon>Bacteria</taxon>
        <taxon>Pseudomonadati</taxon>
        <taxon>Pseudomonadota</taxon>
        <taxon>Alphaproteobacteria</taxon>
        <taxon>Sphingomonadales</taxon>
        <taxon>Erythrobacteraceae</taxon>
        <taxon>Aurantiacibacter</taxon>
    </lineage>
</organism>
<accession>A0A168M6E6</accession>
<keyword evidence="2" id="KW-1185">Reference proteome</keyword>
<reference evidence="1 2" key="1">
    <citation type="submission" date="2016-04" db="EMBL/GenBank/DDBJ databases">
        <title>The complete genome sequence of Erythrobacter atlanticus s21-N3.</title>
        <authorList>
            <person name="Wang W."/>
            <person name="Wang L."/>
            <person name="Zhuang L."/>
            <person name="Shao Z."/>
        </authorList>
    </citation>
    <scope>NUCLEOTIDE SEQUENCE [LARGE SCALE GENOMIC DNA]</scope>
    <source>
        <strain evidence="2">s21-N3</strain>
        <plasmid evidence="2">Plasmid</plasmid>
    </source>
</reference>
<sequence>MAMKDFGLFAERDAAHAQRKLNNFTRFAERREQLLETIDLDALDRNTAFDILETDEDLAETLAFGPIYVHHLATLEAQRAEIAATLPRAA</sequence>
<protein>
    <submittedName>
        <fullName evidence="1">Uncharacterized protein</fullName>
    </submittedName>
</protein>
<gene>
    <name evidence="1" type="ORF">CP97_15075</name>
</gene>